<evidence type="ECO:0000256" key="2">
    <source>
        <dbReference type="ARBA" id="ARBA00023012"/>
    </source>
</evidence>
<dbReference type="CDD" id="cd19922">
    <property type="entry name" value="REC_RitR-like"/>
    <property type="match status" value="1"/>
</dbReference>
<dbReference type="GO" id="GO:0000156">
    <property type="term" value="F:phosphorelay response regulator activity"/>
    <property type="evidence" value="ECO:0007669"/>
    <property type="project" value="TreeGrafter"/>
</dbReference>
<keyword evidence="4 7" id="KW-0238">DNA-binding</keyword>
<dbReference type="SMART" id="SM00862">
    <property type="entry name" value="Trans_reg_C"/>
    <property type="match status" value="1"/>
</dbReference>
<dbReference type="PROSITE" id="PS50110">
    <property type="entry name" value="RESPONSE_REGULATORY"/>
    <property type="match status" value="1"/>
</dbReference>
<dbReference type="Gene3D" id="3.40.50.2300">
    <property type="match status" value="1"/>
</dbReference>
<dbReference type="CDD" id="cd00383">
    <property type="entry name" value="trans_reg_C"/>
    <property type="match status" value="1"/>
</dbReference>
<dbReference type="InterPro" id="IPR011006">
    <property type="entry name" value="CheY-like_superfamily"/>
</dbReference>
<dbReference type="GO" id="GO:0006355">
    <property type="term" value="P:regulation of DNA-templated transcription"/>
    <property type="evidence" value="ECO:0007669"/>
    <property type="project" value="InterPro"/>
</dbReference>
<dbReference type="Proteomes" id="UP000254634">
    <property type="component" value="Unassembled WGS sequence"/>
</dbReference>
<accession>A0A380KYJ3</accession>
<keyword evidence="2" id="KW-0902">Two-component regulatory system</keyword>
<dbReference type="InterPro" id="IPR001789">
    <property type="entry name" value="Sig_transdc_resp-reg_receiver"/>
</dbReference>
<dbReference type="SMART" id="SM00448">
    <property type="entry name" value="REC"/>
    <property type="match status" value="1"/>
</dbReference>
<dbReference type="Pfam" id="PF00072">
    <property type="entry name" value="Response_reg"/>
    <property type="match status" value="1"/>
</dbReference>
<evidence type="ECO:0000256" key="5">
    <source>
        <dbReference type="ARBA" id="ARBA00023163"/>
    </source>
</evidence>
<dbReference type="InterPro" id="IPR036388">
    <property type="entry name" value="WH-like_DNA-bd_sf"/>
</dbReference>
<dbReference type="PROSITE" id="PS51755">
    <property type="entry name" value="OMPR_PHOB"/>
    <property type="match status" value="1"/>
</dbReference>
<dbReference type="InterPro" id="IPR039420">
    <property type="entry name" value="WalR-like"/>
</dbReference>
<dbReference type="GO" id="GO:0032993">
    <property type="term" value="C:protein-DNA complex"/>
    <property type="evidence" value="ECO:0007669"/>
    <property type="project" value="TreeGrafter"/>
</dbReference>
<dbReference type="SUPFAM" id="SSF52172">
    <property type="entry name" value="CheY-like"/>
    <property type="match status" value="1"/>
</dbReference>
<evidence type="ECO:0000256" key="7">
    <source>
        <dbReference type="PROSITE-ProRule" id="PRU01091"/>
    </source>
</evidence>
<dbReference type="EMBL" id="UHFR01000005">
    <property type="protein sequence ID" value="SUN76695.1"/>
    <property type="molecule type" value="Genomic_DNA"/>
</dbReference>
<feature type="DNA-binding region" description="OmpR/PhoB-type" evidence="7">
    <location>
        <begin position="132"/>
        <end position="229"/>
    </location>
</feature>
<dbReference type="AlphaFoldDB" id="A0A380KYJ3"/>
<dbReference type="PANTHER" id="PTHR48111:SF22">
    <property type="entry name" value="REGULATOR OF RPOS"/>
    <property type="match status" value="1"/>
</dbReference>
<feature type="domain" description="Response regulatory" evidence="8">
    <location>
        <begin position="4"/>
        <end position="118"/>
    </location>
</feature>
<comment type="caution">
    <text evidence="6">Lacks conserved residue(s) required for the propagation of feature annotation.</text>
</comment>
<dbReference type="GO" id="GO:0000976">
    <property type="term" value="F:transcription cis-regulatory region binding"/>
    <property type="evidence" value="ECO:0007669"/>
    <property type="project" value="TreeGrafter"/>
</dbReference>
<dbReference type="Pfam" id="PF00486">
    <property type="entry name" value="Trans_reg_C"/>
    <property type="match status" value="1"/>
</dbReference>
<evidence type="ECO:0000256" key="6">
    <source>
        <dbReference type="PROSITE-ProRule" id="PRU00169"/>
    </source>
</evidence>
<dbReference type="InterPro" id="IPR001867">
    <property type="entry name" value="OmpR/PhoB-type_DNA-bd"/>
</dbReference>
<dbReference type="FunFam" id="1.10.10.10:FF:000005">
    <property type="entry name" value="Two-component system response regulator"/>
    <property type="match status" value="1"/>
</dbReference>
<dbReference type="SUPFAM" id="SSF46894">
    <property type="entry name" value="C-terminal effector domain of the bipartite response regulators"/>
    <property type="match status" value="1"/>
</dbReference>
<evidence type="ECO:0000256" key="4">
    <source>
        <dbReference type="ARBA" id="ARBA00023125"/>
    </source>
</evidence>
<organism evidence="10 11">
    <name type="scientific">Streptococcus massiliensis</name>
    <dbReference type="NCBI Taxonomy" id="313439"/>
    <lineage>
        <taxon>Bacteria</taxon>
        <taxon>Bacillati</taxon>
        <taxon>Bacillota</taxon>
        <taxon>Bacilli</taxon>
        <taxon>Lactobacillales</taxon>
        <taxon>Streptococcaceae</taxon>
        <taxon>Streptococcus</taxon>
    </lineage>
</organism>
<keyword evidence="3" id="KW-0805">Transcription regulation</keyword>
<dbReference type="OrthoDB" id="9790442at2"/>
<sequence length="229" mass="26459">MAKKILLIEQEKNLGHFLSLELQKEGLVVERVTTNQEGLELAKEKEYDLFLLGLNLADMSVSFFAEKLAEFRPASVIIVMAYPEDLTGREEEVQRFAVAAVRKPVLVSQLVDKISAIFRGRDFIDQHCSQMRVPTSYRNLRIDVQNHLVYRGDELISLTRREYDLLATLMGSNQTLTREQLLDRVWKYESATETNVVDVYIRYLRGKIDLPHQKSYIKTVRGVGYAMQE</sequence>
<keyword evidence="5" id="KW-0804">Transcription</keyword>
<dbReference type="STRING" id="1123307.GCA_000380065_00075"/>
<evidence type="ECO:0000259" key="9">
    <source>
        <dbReference type="PROSITE" id="PS51755"/>
    </source>
</evidence>
<dbReference type="PANTHER" id="PTHR48111">
    <property type="entry name" value="REGULATOR OF RPOS"/>
    <property type="match status" value="1"/>
</dbReference>
<proteinExistence type="predicted"/>
<evidence type="ECO:0000259" key="8">
    <source>
        <dbReference type="PROSITE" id="PS50110"/>
    </source>
</evidence>
<keyword evidence="1" id="KW-0597">Phosphoprotein</keyword>
<keyword evidence="11" id="KW-1185">Reference proteome</keyword>
<protein>
    <submittedName>
        <fullName evidence="10">Response regulator</fullName>
    </submittedName>
</protein>
<reference evidence="10" key="1">
    <citation type="submission" date="2018-06" db="EMBL/GenBank/DDBJ databases">
        <authorList>
            <consortium name="Pathogen Informatics"/>
            <person name="Doyle S."/>
        </authorList>
    </citation>
    <scope>NUCLEOTIDE SEQUENCE [LARGE SCALE GENOMIC DNA]</scope>
    <source>
        <strain evidence="10">NCTC13765</strain>
    </source>
</reference>
<feature type="domain" description="OmpR/PhoB-type" evidence="9">
    <location>
        <begin position="132"/>
        <end position="229"/>
    </location>
</feature>
<evidence type="ECO:0000256" key="1">
    <source>
        <dbReference type="ARBA" id="ARBA00022553"/>
    </source>
</evidence>
<dbReference type="Gene3D" id="1.10.10.10">
    <property type="entry name" value="Winged helix-like DNA-binding domain superfamily/Winged helix DNA-binding domain"/>
    <property type="match status" value="1"/>
</dbReference>
<name>A0A380KYJ3_9STRE</name>
<gene>
    <name evidence="10" type="primary">arlR</name>
    <name evidence="10" type="ORF">NCTC13765_01193</name>
</gene>
<dbReference type="InterPro" id="IPR016032">
    <property type="entry name" value="Sig_transdc_resp-reg_C-effctor"/>
</dbReference>
<dbReference type="RefSeq" id="WP_018370759.1">
    <property type="nucleotide sequence ID" value="NZ_UHFR01000005.1"/>
</dbReference>
<dbReference type="GO" id="GO:0005829">
    <property type="term" value="C:cytosol"/>
    <property type="evidence" value="ECO:0007669"/>
    <property type="project" value="TreeGrafter"/>
</dbReference>
<evidence type="ECO:0000313" key="11">
    <source>
        <dbReference type="Proteomes" id="UP000254634"/>
    </source>
</evidence>
<evidence type="ECO:0000256" key="3">
    <source>
        <dbReference type="ARBA" id="ARBA00023015"/>
    </source>
</evidence>
<evidence type="ECO:0000313" key="10">
    <source>
        <dbReference type="EMBL" id="SUN76695.1"/>
    </source>
</evidence>